<dbReference type="InterPro" id="IPR036890">
    <property type="entry name" value="HATPase_C_sf"/>
</dbReference>
<evidence type="ECO:0000256" key="2">
    <source>
        <dbReference type="ARBA" id="ARBA00012438"/>
    </source>
</evidence>
<evidence type="ECO:0000256" key="7">
    <source>
        <dbReference type="SAM" id="Phobius"/>
    </source>
</evidence>
<dbReference type="Pfam" id="PF02518">
    <property type="entry name" value="HATPase_c"/>
    <property type="match status" value="1"/>
</dbReference>
<keyword evidence="7" id="KW-1133">Transmembrane helix</keyword>
<name>A0AA90H0A3_9ACTN</name>
<feature type="compositionally biased region" description="Basic and acidic residues" evidence="6">
    <location>
        <begin position="809"/>
        <end position="822"/>
    </location>
</feature>
<keyword evidence="7" id="KW-0812">Transmembrane</keyword>
<feature type="compositionally biased region" description="Low complexity" evidence="6">
    <location>
        <begin position="755"/>
        <end position="765"/>
    </location>
</feature>
<comment type="catalytic activity">
    <reaction evidence="1">
        <text>ATP + protein L-histidine = ADP + protein N-phospho-L-histidine.</text>
        <dbReference type="EC" id="2.7.13.3"/>
    </reaction>
</comment>
<evidence type="ECO:0000313" key="9">
    <source>
        <dbReference type="EMBL" id="MDI5971613.1"/>
    </source>
</evidence>
<feature type="transmembrane region" description="Helical" evidence="7">
    <location>
        <begin position="12"/>
        <end position="30"/>
    </location>
</feature>
<dbReference type="PANTHER" id="PTHR45436:SF5">
    <property type="entry name" value="SENSOR HISTIDINE KINASE TRCS"/>
    <property type="match status" value="1"/>
</dbReference>
<dbReference type="InterPro" id="IPR050428">
    <property type="entry name" value="TCS_sensor_his_kinase"/>
</dbReference>
<keyword evidence="7" id="KW-0472">Membrane</keyword>
<evidence type="ECO:0000256" key="4">
    <source>
        <dbReference type="ARBA" id="ARBA00022679"/>
    </source>
</evidence>
<organism evidence="9">
    <name type="scientific">Streptantibioticus silvisoli</name>
    <dbReference type="NCBI Taxonomy" id="2705255"/>
    <lineage>
        <taxon>Bacteria</taxon>
        <taxon>Bacillati</taxon>
        <taxon>Actinomycetota</taxon>
        <taxon>Actinomycetes</taxon>
        <taxon>Kitasatosporales</taxon>
        <taxon>Streptomycetaceae</taxon>
        <taxon>Streptantibioticus</taxon>
    </lineage>
</organism>
<feature type="compositionally biased region" description="Basic and acidic residues" evidence="6">
    <location>
        <begin position="767"/>
        <end position="796"/>
    </location>
</feature>
<keyword evidence="3" id="KW-0597">Phosphoprotein</keyword>
<dbReference type="SMART" id="SM00387">
    <property type="entry name" value="HATPase_c"/>
    <property type="match status" value="1"/>
</dbReference>
<dbReference type="InterPro" id="IPR003594">
    <property type="entry name" value="HATPase_dom"/>
</dbReference>
<evidence type="ECO:0000259" key="8">
    <source>
        <dbReference type="SMART" id="SM00387"/>
    </source>
</evidence>
<comment type="caution">
    <text evidence="9">The sequence shown here is derived from an EMBL/GenBank/DDBJ whole genome shotgun (WGS) entry which is preliminary data.</text>
</comment>
<evidence type="ECO:0000256" key="6">
    <source>
        <dbReference type="SAM" id="MobiDB-lite"/>
    </source>
</evidence>
<dbReference type="GO" id="GO:0005886">
    <property type="term" value="C:plasma membrane"/>
    <property type="evidence" value="ECO:0007669"/>
    <property type="project" value="TreeGrafter"/>
</dbReference>
<keyword evidence="4" id="KW-0808">Transferase</keyword>
<feature type="compositionally biased region" description="Low complexity" evidence="6">
    <location>
        <begin position="694"/>
        <end position="704"/>
    </location>
</feature>
<evidence type="ECO:0000256" key="1">
    <source>
        <dbReference type="ARBA" id="ARBA00000085"/>
    </source>
</evidence>
<dbReference type="SUPFAM" id="SSF55874">
    <property type="entry name" value="ATPase domain of HSP90 chaperone/DNA topoisomerase II/histidine kinase"/>
    <property type="match status" value="1"/>
</dbReference>
<keyword evidence="5" id="KW-0418">Kinase</keyword>
<dbReference type="GO" id="GO:0004673">
    <property type="term" value="F:protein histidine kinase activity"/>
    <property type="evidence" value="ECO:0007669"/>
    <property type="project" value="UniProtKB-EC"/>
</dbReference>
<accession>A0AA90H0A3</accession>
<proteinExistence type="predicted"/>
<dbReference type="AlphaFoldDB" id="A0AA90H0A3"/>
<gene>
    <name evidence="9" type="ORF">POF50_020140</name>
</gene>
<evidence type="ECO:0000256" key="3">
    <source>
        <dbReference type="ARBA" id="ARBA00022553"/>
    </source>
</evidence>
<dbReference type="Pfam" id="PF08376">
    <property type="entry name" value="NIT"/>
    <property type="match status" value="1"/>
</dbReference>
<reference evidence="9" key="1">
    <citation type="submission" date="2023-05" db="EMBL/GenBank/DDBJ databases">
        <title>Streptantibioticus silvisoli sp. nov., acidotolerant actinomycetes 1 from pine litter.</title>
        <authorList>
            <person name="Swiecimska M."/>
            <person name="Golinska P."/>
            <person name="Sangal V."/>
            <person name="Wachnowicz B."/>
            <person name="Goodfellow M."/>
        </authorList>
    </citation>
    <scope>NUCLEOTIDE SEQUENCE</scope>
    <source>
        <strain evidence="9">SL13</strain>
    </source>
</reference>
<dbReference type="GO" id="GO:0000160">
    <property type="term" value="P:phosphorelay signal transduction system"/>
    <property type="evidence" value="ECO:0007669"/>
    <property type="project" value="TreeGrafter"/>
</dbReference>
<dbReference type="EMBL" id="JABXJJ020000024">
    <property type="protein sequence ID" value="MDI5971613.1"/>
    <property type="molecule type" value="Genomic_DNA"/>
</dbReference>
<feature type="domain" description="Histidine kinase/HSP90-like ATPase" evidence="8">
    <location>
        <begin position="538"/>
        <end position="659"/>
    </location>
</feature>
<dbReference type="PANTHER" id="PTHR45436">
    <property type="entry name" value="SENSOR HISTIDINE KINASE YKOH"/>
    <property type="match status" value="1"/>
</dbReference>
<dbReference type="Gene3D" id="3.30.565.10">
    <property type="entry name" value="Histidine kinase-like ATPase, C-terminal domain"/>
    <property type="match status" value="1"/>
</dbReference>
<dbReference type="RefSeq" id="WP_271316680.1">
    <property type="nucleotide sequence ID" value="NZ_JABXJJ020000024.1"/>
</dbReference>
<evidence type="ECO:0000256" key="5">
    <source>
        <dbReference type="ARBA" id="ARBA00022777"/>
    </source>
</evidence>
<dbReference type="EC" id="2.7.13.3" evidence="2"/>
<sequence length="866" mass="92340">MRLRPRTIRTQLITLLLVPMVSLLALWTYGSYTTLRGALGLTRVNITDHYYGVPAEALTEALQNERLAAVEYDVTNGRSGGPELRAAEKTTDASAGELRQHLQARAAGSTLNADQNARVGDILSALQTIPGLRASVLAGDINWFDILNAYSLVIDPDFRLQSALTEQQSGEVARKGAVVVELDRARELLSQEDALVLGGHLGDGMSDPQYNELIGDIDGRELIDNVYAPELPPSDARKLQDFENGNVGWSLLSQETSARAASALTVQEAIPADQWRQNVEVALRQLAAIDQDAALQVDEAAHTSGMSVLNKAAVALLIGLLAVVISLIVSVRIGRRIALRLTALRDNAEYLSGHRLPEIMRRLREGDSIDDAETASWPRTASDDLFGTPGGADLGADFGEEFGDDEIGQVGRAFGVAQRTAVQAAVEQARLRRGVAAVFTTLARRSQVILHRQLALLDTMERRARDPGELADLFRLDHMTNRMRRQAEGLLILSGLTPGRAWRRPVRMGEVVRAAVGEVEGYERIAVRRMPGVALVGGAVADVLHLLAELMENATNFSPPDSEVVVRGEEVAAGFAVEIEDRGLGMNPDRLAEANRAIRDSADRAYVSDGGTAVIDLPETDRLGLYTVGRLSARHGVRVTLGRTSRGGTVAVVFIPAVLLAVPEEGERCEEPPDTAIAAVPAGRGQHRAVRAVTDGTGTSAAGGSVAGSGTGGARRAASDGGTGGDGTGDGGDVNPLPRRPRPSETADRTTSAGLPRRVPSSSRASRLREESVAHERPAGGSQDRSDRERSPEEARSVIAAYARGLARGRSDSAETRDREPGRPAADGASEDAVDKKEQGETATQNAIEKAVARENARQEDGGPTS</sequence>
<protein>
    <recommendedName>
        <fullName evidence="2">histidine kinase</fullName>
        <ecNumber evidence="2">2.7.13.3</ecNumber>
    </recommendedName>
</protein>
<feature type="compositionally biased region" description="Gly residues" evidence="6">
    <location>
        <begin position="721"/>
        <end position="732"/>
    </location>
</feature>
<dbReference type="InterPro" id="IPR013587">
    <property type="entry name" value="Nitrate/nitrite_sensing"/>
</dbReference>
<feature type="region of interest" description="Disordered" evidence="6">
    <location>
        <begin position="694"/>
        <end position="846"/>
    </location>
</feature>